<keyword evidence="3" id="KW-1185">Reference proteome</keyword>
<dbReference type="Gene3D" id="3.90.1530.10">
    <property type="entry name" value="Conserved hypothetical protein from pyrococcus furiosus pfu- 392566-001, ParB domain"/>
    <property type="match status" value="1"/>
</dbReference>
<dbReference type="GO" id="GO:0032259">
    <property type="term" value="P:methylation"/>
    <property type="evidence" value="ECO:0007669"/>
    <property type="project" value="InterPro"/>
</dbReference>
<sequence length="251" mass="27638">MLHQLWVIAPAGREGGAVRQTISVEYQNVERLKPYDQNARTHSKKQVRQIADSITKFGFTNPILTAADGSVIAGHGRLAAAKLLGIAEVPTVQLSHLTETERRAYVLADNKLALNAGWDRDILAIELQALVDLEFDVEVTGFSLAEIDLVLDAASESSPVSADEAEDEIPPLRSAAVTRRSDIWILGRHKLLCGDSREDKDFEVLLGGDKADLIFTDPPYNVKIDGHVCGLGKVQHRERCWQSRSDDSSFL</sequence>
<dbReference type="AlphaFoldDB" id="A0A6G7YMN6"/>
<dbReference type="InterPro" id="IPR050336">
    <property type="entry name" value="Chromosome_partition/occlusion"/>
</dbReference>
<dbReference type="SUPFAM" id="SSF53335">
    <property type="entry name" value="S-adenosyl-L-methionine-dependent methyltransferases"/>
    <property type="match status" value="1"/>
</dbReference>
<feature type="domain" description="ParB-like N-terminal" evidence="1">
    <location>
        <begin position="25"/>
        <end position="111"/>
    </location>
</feature>
<dbReference type="Proteomes" id="UP000503222">
    <property type="component" value="Chromosome"/>
</dbReference>
<dbReference type="GO" id="GO:0005694">
    <property type="term" value="C:chromosome"/>
    <property type="evidence" value="ECO:0007669"/>
    <property type="project" value="TreeGrafter"/>
</dbReference>
<dbReference type="PANTHER" id="PTHR33375:SF1">
    <property type="entry name" value="CHROMOSOME-PARTITIONING PROTEIN PARB-RELATED"/>
    <property type="match status" value="1"/>
</dbReference>
<dbReference type="SMART" id="SM00470">
    <property type="entry name" value="ParB"/>
    <property type="match status" value="1"/>
</dbReference>
<dbReference type="GO" id="GO:0007059">
    <property type="term" value="P:chromosome segregation"/>
    <property type="evidence" value="ECO:0007669"/>
    <property type="project" value="TreeGrafter"/>
</dbReference>
<dbReference type="KEGG" id="spii:G7077_02910"/>
<dbReference type="InterPro" id="IPR036086">
    <property type="entry name" value="ParB/Sulfiredoxin_sf"/>
</dbReference>
<name>A0A6G7YMN6_9SPHN</name>
<proteinExistence type="predicted"/>
<evidence type="ECO:0000259" key="1">
    <source>
        <dbReference type="SMART" id="SM00470"/>
    </source>
</evidence>
<dbReference type="InterPro" id="IPR003115">
    <property type="entry name" value="ParB_N"/>
</dbReference>
<accession>A0A6G7YMN6</accession>
<evidence type="ECO:0000313" key="3">
    <source>
        <dbReference type="Proteomes" id="UP000503222"/>
    </source>
</evidence>
<reference evidence="2 3" key="1">
    <citation type="submission" date="2020-03" db="EMBL/GenBank/DDBJ databases">
        <title>Sphingomonas sp. nov., isolated from fish.</title>
        <authorList>
            <person name="Hyun D.-W."/>
            <person name="Bae J.-W."/>
        </authorList>
    </citation>
    <scope>NUCLEOTIDE SEQUENCE [LARGE SCALE GENOMIC DNA]</scope>
    <source>
        <strain evidence="2 3">HDW15B</strain>
    </source>
</reference>
<dbReference type="SUPFAM" id="SSF110849">
    <property type="entry name" value="ParB/Sulfiredoxin"/>
    <property type="match status" value="1"/>
</dbReference>
<dbReference type="GO" id="GO:0003676">
    <property type="term" value="F:nucleic acid binding"/>
    <property type="evidence" value="ECO:0007669"/>
    <property type="project" value="InterPro"/>
</dbReference>
<dbReference type="GO" id="GO:0008168">
    <property type="term" value="F:methyltransferase activity"/>
    <property type="evidence" value="ECO:0007669"/>
    <property type="project" value="InterPro"/>
</dbReference>
<protein>
    <submittedName>
        <fullName evidence="2">ParB N-terminal domain-containing protein</fullName>
    </submittedName>
</protein>
<dbReference type="PANTHER" id="PTHR33375">
    <property type="entry name" value="CHROMOSOME-PARTITIONING PROTEIN PARB-RELATED"/>
    <property type="match status" value="1"/>
</dbReference>
<dbReference type="CDD" id="cd16403">
    <property type="entry name" value="ParB_N_like_MT"/>
    <property type="match status" value="1"/>
</dbReference>
<dbReference type="GO" id="GO:0045881">
    <property type="term" value="P:positive regulation of sporulation resulting in formation of a cellular spore"/>
    <property type="evidence" value="ECO:0007669"/>
    <property type="project" value="TreeGrafter"/>
</dbReference>
<dbReference type="InterPro" id="IPR029063">
    <property type="entry name" value="SAM-dependent_MTases_sf"/>
</dbReference>
<dbReference type="REBASE" id="403814">
    <property type="entry name" value="M.SspW15BORF2910P"/>
</dbReference>
<dbReference type="InterPro" id="IPR002052">
    <property type="entry name" value="DNA_methylase_N6_adenine_CS"/>
</dbReference>
<dbReference type="PROSITE" id="PS00092">
    <property type="entry name" value="N6_MTASE"/>
    <property type="match status" value="1"/>
</dbReference>
<gene>
    <name evidence="2" type="ORF">G7077_02910</name>
</gene>
<dbReference type="EMBL" id="CP049869">
    <property type="protein sequence ID" value="QIK78015.1"/>
    <property type="molecule type" value="Genomic_DNA"/>
</dbReference>
<dbReference type="Pfam" id="PF02195">
    <property type="entry name" value="ParB_N"/>
    <property type="match status" value="1"/>
</dbReference>
<evidence type="ECO:0000313" key="2">
    <source>
        <dbReference type="EMBL" id="QIK78015.1"/>
    </source>
</evidence>
<organism evidence="2 3">
    <name type="scientific">Sphingomonas piscis</name>
    <dbReference type="NCBI Taxonomy" id="2714943"/>
    <lineage>
        <taxon>Bacteria</taxon>
        <taxon>Pseudomonadati</taxon>
        <taxon>Pseudomonadota</taxon>
        <taxon>Alphaproteobacteria</taxon>
        <taxon>Sphingomonadales</taxon>
        <taxon>Sphingomonadaceae</taxon>
        <taxon>Sphingomonas</taxon>
    </lineage>
</organism>